<accession>A0A183IB96</accession>
<dbReference type="WBParaSite" id="SBAD_0000091301-mRNA-1">
    <property type="protein sequence ID" value="SBAD_0000091301-mRNA-1"/>
    <property type="gene ID" value="SBAD_0000091301"/>
</dbReference>
<reference evidence="1 2" key="2">
    <citation type="submission" date="2018-11" db="EMBL/GenBank/DDBJ databases">
        <authorList>
            <consortium name="Pathogen Informatics"/>
        </authorList>
    </citation>
    <scope>NUCLEOTIDE SEQUENCE [LARGE SCALE GENOMIC DNA]</scope>
</reference>
<evidence type="ECO:0000313" key="1">
    <source>
        <dbReference type="EMBL" id="VDO92483.1"/>
    </source>
</evidence>
<sequence length="161" mass="18423">MMVESRVNLSIELARVDYVQLHEICMEGCNLTTNMMVAILKTGRFYSLETSGSVTKLIERVSFPAALSRSILHMQWYHWIKNDHVLKTTGLTNYRRNLEAGARLGLLNSEPLRWKLFYKDVDSTISAHTDDDVLVETNLADIVIECKPVSERVAIVRLKLQ</sequence>
<protein>
    <submittedName>
        <fullName evidence="3">YqaJ domain-containing protein</fullName>
    </submittedName>
</protein>
<dbReference type="AlphaFoldDB" id="A0A183IB96"/>
<evidence type="ECO:0000313" key="3">
    <source>
        <dbReference type="WBParaSite" id="SBAD_0000091301-mRNA-1"/>
    </source>
</evidence>
<dbReference type="OrthoDB" id="410381at2759"/>
<reference evidence="3" key="1">
    <citation type="submission" date="2016-06" db="UniProtKB">
        <authorList>
            <consortium name="WormBaseParasite"/>
        </authorList>
    </citation>
    <scope>IDENTIFICATION</scope>
</reference>
<keyword evidence="2" id="KW-1185">Reference proteome</keyword>
<name>A0A183IB96_9BILA</name>
<dbReference type="EMBL" id="UZAM01006651">
    <property type="protein sequence ID" value="VDO92483.1"/>
    <property type="molecule type" value="Genomic_DNA"/>
</dbReference>
<proteinExistence type="predicted"/>
<evidence type="ECO:0000313" key="2">
    <source>
        <dbReference type="Proteomes" id="UP000270296"/>
    </source>
</evidence>
<dbReference type="Proteomes" id="UP000270296">
    <property type="component" value="Unassembled WGS sequence"/>
</dbReference>
<gene>
    <name evidence="1" type="ORF">SBAD_LOCUS890</name>
</gene>
<organism evidence="3">
    <name type="scientific">Soboliphyme baturini</name>
    <dbReference type="NCBI Taxonomy" id="241478"/>
    <lineage>
        <taxon>Eukaryota</taxon>
        <taxon>Metazoa</taxon>
        <taxon>Ecdysozoa</taxon>
        <taxon>Nematoda</taxon>
        <taxon>Enoplea</taxon>
        <taxon>Dorylaimia</taxon>
        <taxon>Dioctophymatida</taxon>
        <taxon>Dioctophymatoidea</taxon>
        <taxon>Soboliphymatidae</taxon>
        <taxon>Soboliphyme</taxon>
    </lineage>
</organism>